<dbReference type="Proteomes" id="UP000259421">
    <property type="component" value="Segment"/>
</dbReference>
<keyword evidence="3" id="KW-1185">Reference proteome</keyword>
<evidence type="ECO:0000256" key="1">
    <source>
        <dbReference type="SAM" id="Phobius"/>
    </source>
</evidence>
<keyword evidence="1" id="KW-1133">Transmembrane helix</keyword>
<feature type="transmembrane region" description="Helical" evidence="1">
    <location>
        <begin position="160"/>
        <end position="180"/>
    </location>
</feature>
<feature type="transmembrane region" description="Helical" evidence="1">
    <location>
        <begin position="252"/>
        <end position="273"/>
    </location>
</feature>
<accession>A0A385EBL0</accession>
<feature type="transmembrane region" description="Helical" evidence="1">
    <location>
        <begin position="68"/>
        <end position="93"/>
    </location>
</feature>
<reference evidence="3" key="1">
    <citation type="submission" date="2018-07" db="EMBL/GenBank/DDBJ databases">
        <title>Giant CbK-like Caulobacter bacteriophages have genetically divergent genomes.</title>
        <authorList>
            <person name="Wilson K.M."/>
            <person name="Ely B."/>
        </authorList>
    </citation>
    <scope>NUCLEOTIDE SEQUENCE [LARGE SCALE GENOMIC DNA]</scope>
</reference>
<reference evidence="2 3" key="2">
    <citation type="submission" date="2018-09" db="EMBL/GenBank/DDBJ databases">
        <title>Giant CbK-like Caulobacter bacteriophages have genetically divergent genomes.</title>
        <authorList>
            <person name="Wilson K."/>
            <person name="Ely B."/>
        </authorList>
    </citation>
    <scope>NUCLEOTIDE SEQUENCE [LARGE SCALE GENOMIC DNA]</scope>
</reference>
<dbReference type="Pfam" id="PF04332">
    <property type="entry name" value="DUF475"/>
    <property type="match status" value="1"/>
</dbReference>
<feature type="transmembrane region" description="Helical" evidence="1">
    <location>
        <begin position="12"/>
        <end position="41"/>
    </location>
</feature>
<dbReference type="InterPro" id="IPR007427">
    <property type="entry name" value="DUF475"/>
</dbReference>
<feature type="transmembrane region" description="Helical" evidence="1">
    <location>
        <begin position="118"/>
        <end position="139"/>
    </location>
</feature>
<protein>
    <submittedName>
        <fullName evidence="2">Integral membrane protein</fullName>
    </submittedName>
</protein>
<keyword evidence="1" id="KW-0812">Transmembrane</keyword>
<keyword evidence="1" id="KW-0472">Membrane</keyword>
<evidence type="ECO:0000313" key="2">
    <source>
        <dbReference type="EMBL" id="AXQ69274.1"/>
    </source>
</evidence>
<gene>
    <name evidence="2" type="ORF">CcrBL9_gp250c</name>
</gene>
<feature type="transmembrane region" description="Helical" evidence="1">
    <location>
        <begin position="186"/>
        <end position="206"/>
    </location>
</feature>
<evidence type="ECO:0000313" key="3">
    <source>
        <dbReference type="Proteomes" id="UP000259421"/>
    </source>
</evidence>
<name>A0A385EBL0_9CAUD</name>
<dbReference type="EMBL" id="MH588546">
    <property type="protein sequence ID" value="AXQ69274.1"/>
    <property type="molecule type" value="Genomic_DNA"/>
</dbReference>
<dbReference type="PANTHER" id="PTHR30238:SF4">
    <property type="entry name" value="SLL1022 PROTEIN"/>
    <property type="match status" value="1"/>
</dbReference>
<feature type="transmembrane region" description="Helical" evidence="1">
    <location>
        <begin position="311"/>
        <end position="330"/>
    </location>
</feature>
<organism evidence="2 3">
    <name type="scientific">Caulobacter phage CcrBL9</name>
    <dbReference type="NCBI Taxonomy" id="2283270"/>
    <lineage>
        <taxon>Viruses</taxon>
        <taxon>Duplodnaviria</taxon>
        <taxon>Heunggongvirae</taxon>
        <taxon>Uroviricota</taxon>
        <taxon>Caudoviricetes</taxon>
        <taxon>Jeanschmidtviridae</taxon>
        <taxon>Bertelyvirus</taxon>
        <taxon>Bertelyvirus BL9</taxon>
    </lineage>
</organism>
<feature type="transmembrane region" description="Helical" evidence="1">
    <location>
        <begin position="285"/>
        <end position="305"/>
    </location>
</feature>
<dbReference type="PANTHER" id="PTHR30238">
    <property type="entry name" value="MEMBRANE BOUND PREDICTED REDOX MODULATOR"/>
    <property type="match status" value="1"/>
</dbReference>
<proteinExistence type="predicted"/>
<sequence length="343" mass="36644">MHKPVFHYFRLPILAFVLAVIAAFIIAGPAMAITVAVLAILEVSLSFDNAVVNAHVLENWDEKWRKIFLTWGILIAVFGMRLLFPIAIVSVAAHMSPVDATVMALTDPAKYAATLTGVHYMVAAFGGVFLLKVGLTHFLDKEKDHHWLGPIERFLSKIGMLDSAEIMIVLIAVLALAGLLPADERYGYIFAGALGLVTYLATKAVGTLATGGGDVADKVIKAGIGGFIYLEVLDASFSFDGVIGAFALTNNIIWITVGLFVGAFAVRELTLLAVDRGTLQAYPHLEHGAFWAIIALGGLMLISPVFEVPEWITGLLGAIIIGAAFITSLIENKKQADGLLASA</sequence>